<dbReference type="InterPro" id="IPR018060">
    <property type="entry name" value="HTH_AraC"/>
</dbReference>
<evidence type="ECO:0000256" key="1">
    <source>
        <dbReference type="ARBA" id="ARBA00023015"/>
    </source>
</evidence>
<reference evidence="5 6" key="1">
    <citation type="submission" date="2019-08" db="EMBL/GenBank/DDBJ databases">
        <title>Seonamhaeicola sediminis sp. nov., isolated from marine sediment.</title>
        <authorList>
            <person name="Cao W.R."/>
        </authorList>
    </citation>
    <scope>NUCLEOTIDE SEQUENCE [LARGE SCALE GENOMIC DNA]</scope>
    <source>
        <strain evidence="5 6">1505</strain>
    </source>
</reference>
<dbReference type="SMART" id="SM00342">
    <property type="entry name" value="HTH_ARAC"/>
    <property type="match status" value="1"/>
</dbReference>
<protein>
    <submittedName>
        <fullName evidence="5">Helix-turn-helix transcriptional regulator</fullName>
    </submittedName>
</protein>
<dbReference type="InterPro" id="IPR009057">
    <property type="entry name" value="Homeodomain-like_sf"/>
</dbReference>
<dbReference type="Gene3D" id="1.10.10.60">
    <property type="entry name" value="Homeodomain-like"/>
    <property type="match status" value="2"/>
</dbReference>
<keyword evidence="1" id="KW-0805">Transcription regulation</keyword>
<dbReference type="OrthoDB" id="1410704at2"/>
<dbReference type="PROSITE" id="PS00041">
    <property type="entry name" value="HTH_ARAC_FAMILY_1"/>
    <property type="match status" value="1"/>
</dbReference>
<accession>A0A5C7GKL3</accession>
<keyword evidence="2" id="KW-0238">DNA-binding</keyword>
<sequence length="289" mass="34202">MKAQLEHIPHELEGSIHAFKYVNSYFDAPWHYHEDYELTYISKSSGIRHIGNNIDNFSKGDLVLIGKNVPHNWKNEFNYSEGVESYCIQWKDDAFSSFLSETKSLKPIKKLLEISQSGIKFSDIEFSAKIGNRLAEIINFNPGKKLISLLDILYQLSEHQDKELLSIEGNLYQYSKKSNSRIKSILDFIEENYRRKIKIEELSAITYMTDGAFCKYFKKEFNRSFTNYLNEFRIRKVCILLQDTNDKLLDIAFRCGYENMSFFHRQFKKYIKMTPLEYKKKLYASNHQF</sequence>
<evidence type="ECO:0000256" key="3">
    <source>
        <dbReference type="ARBA" id="ARBA00023163"/>
    </source>
</evidence>
<name>A0A5C7GKL3_9FLAO</name>
<comment type="caution">
    <text evidence="5">The sequence shown here is derived from an EMBL/GenBank/DDBJ whole genome shotgun (WGS) entry which is preliminary data.</text>
</comment>
<keyword evidence="6" id="KW-1185">Reference proteome</keyword>
<organism evidence="5 6">
    <name type="scientific">Seonamhaeicola maritimus</name>
    <dbReference type="NCBI Taxonomy" id="2591822"/>
    <lineage>
        <taxon>Bacteria</taxon>
        <taxon>Pseudomonadati</taxon>
        <taxon>Bacteroidota</taxon>
        <taxon>Flavobacteriia</taxon>
        <taxon>Flavobacteriales</taxon>
        <taxon>Flavobacteriaceae</taxon>
    </lineage>
</organism>
<keyword evidence="3" id="KW-0804">Transcription</keyword>
<dbReference type="CDD" id="cd06976">
    <property type="entry name" value="cupin_MtlR-like_N"/>
    <property type="match status" value="1"/>
</dbReference>
<dbReference type="PANTHER" id="PTHR43280:SF27">
    <property type="entry name" value="TRANSCRIPTIONAL REGULATOR MTLR"/>
    <property type="match status" value="1"/>
</dbReference>
<dbReference type="GO" id="GO:0043565">
    <property type="term" value="F:sequence-specific DNA binding"/>
    <property type="evidence" value="ECO:0007669"/>
    <property type="project" value="InterPro"/>
</dbReference>
<dbReference type="InterPro" id="IPR020449">
    <property type="entry name" value="Tscrpt_reg_AraC-type_HTH"/>
</dbReference>
<dbReference type="Gene3D" id="2.60.120.10">
    <property type="entry name" value="Jelly Rolls"/>
    <property type="match status" value="1"/>
</dbReference>
<dbReference type="InterPro" id="IPR018062">
    <property type="entry name" value="HTH_AraC-typ_CS"/>
</dbReference>
<evidence type="ECO:0000259" key="4">
    <source>
        <dbReference type="PROSITE" id="PS01124"/>
    </source>
</evidence>
<dbReference type="Proteomes" id="UP000321080">
    <property type="component" value="Unassembled WGS sequence"/>
</dbReference>
<evidence type="ECO:0000256" key="2">
    <source>
        <dbReference type="ARBA" id="ARBA00023125"/>
    </source>
</evidence>
<dbReference type="PRINTS" id="PR00032">
    <property type="entry name" value="HTHARAC"/>
</dbReference>
<feature type="domain" description="HTH araC/xylS-type" evidence="4">
    <location>
        <begin position="183"/>
        <end position="281"/>
    </location>
</feature>
<dbReference type="PANTHER" id="PTHR43280">
    <property type="entry name" value="ARAC-FAMILY TRANSCRIPTIONAL REGULATOR"/>
    <property type="match status" value="1"/>
</dbReference>
<dbReference type="InterPro" id="IPR014710">
    <property type="entry name" value="RmlC-like_jellyroll"/>
</dbReference>
<dbReference type="InterPro" id="IPR011051">
    <property type="entry name" value="RmlC_Cupin_sf"/>
</dbReference>
<dbReference type="Pfam" id="PF12833">
    <property type="entry name" value="HTH_18"/>
    <property type="match status" value="1"/>
</dbReference>
<dbReference type="SUPFAM" id="SSF51182">
    <property type="entry name" value="RmlC-like cupins"/>
    <property type="match status" value="1"/>
</dbReference>
<dbReference type="SUPFAM" id="SSF46689">
    <property type="entry name" value="Homeodomain-like"/>
    <property type="match status" value="2"/>
</dbReference>
<dbReference type="PROSITE" id="PS01124">
    <property type="entry name" value="HTH_ARAC_FAMILY_2"/>
    <property type="match status" value="1"/>
</dbReference>
<evidence type="ECO:0000313" key="6">
    <source>
        <dbReference type="Proteomes" id="UP000321080"/>
    </source>
</evidence>
<dbReference type="RefSeq" id="WP_147766316.1">
    <property type="nucleotide sequence ID" value="NZ_VRKQ01000008.1"/>
</dbReference>
<evidence type="ECO:0000313" key="5">
    <source>
        <dbReference type="EMBL" id="TXG38834.1"/>
    </source>
</evidence>
<dbReference type="GO" id="GO:0003700">
    <property type="term" value="F:DNA-binding transcription factor activity"/>
    <property type="evidence" value="ECO:0007669"/>
    <property type="project" value="InterPro"/>
</dbReference>
<gene>
    <name evidence="5" type="ORF">FUA22_02805</name>
</gene>
<proteinExistence type="predicted"/>
<dbReference type="AlphaFoldDB" id="A0A5C7GKL3"/>
<dbReference type="EMBL" id="VRKQ01000008">
    <property type="protein sequence ID" value="TXG38834.1"/>
    <property type="molecule type" value="Genomic_DNA"/>
</dbReference>